<gene>
    <name evidence="3" type="ORF">ER308_06525</name>
</gene>
<feature type="transmembrane region" description="Helical" evidence="2">
    <location>
        <begin position="191"/>
        <end position="211"/>
    </location>
</feature>
<dbReference type="InterPro" id="IPR051533">
    <property type="entry name" value="WaaL-like"/>
</dbReference>
<feature type="transmembrane region" description="Helical" evidence="2">
    <location>
        <begin position="119"/>
        <end position="138"/>
    </location>
</feature>
<feature type="transmembrane region" description="Helical" evidence="2">
    <location>
        <begin position="87"/>
        <end position="107"/>
    </location>
</feature>
<feature type="transmembrane region" description="Helical" evidence="2">
    <location>
        <begin position="264"/>
        <end position="285"/>
    </location>
</feature>
<feature type="transmembrane region" description="Helical" evidence="2">
    <location>
        <begin position="391"/>
        <end position="409"/>
    </location>
</feature>
<dbReference type="InterPro" id="IPR011990">
    <property type="entry name" value="TPR-like_helical_dom_sf"/>
</dbReference>
<proteinExistence type="predicted"/>
<dbReference type="Pfam" id="PF13432">
    <property type="entry name" value="TPR_16"/>
    <property type="match status" value="2"/>
</dbReference>
<keyword evidence="2" id="KW-1133">Transmembrane helix</keyword>
<feature type="transmembrane region" description="Helical" evidence="2">
    <location>
        <begin position="218"/>
        <end position="234"/>
    </location>
</feature>
<dbReference type="InterPro" id="IPR019734">
    <property type="entry name" value="TPR_rpt"/>
</dbReference>
<dbReference type="Proteomes" id="UP000291469">
    <property type="component" value="Chromosome"/>
</dbReference>
<accession>A0A411YDG9</accession>
<evidence type="ECO:0000313" key="3">
    <source>
        <dbReference type="EMBL" id="QBI19228.1"/>
    </source>
</evidence>
<dbReference type="KEGG" id="erz:ER308_06525"/>
<dbReference type="OrthoDB" id="9814944at2"/>
<reference evidence="3 4" key="1">
    <citation type="submission" date="2019-01" db="EMBL/GenBank/DDBJ databases">
        <title>Egibacter rhizosphaerae EGI 80759T.</title>
        <authorList>
            <person name="Chen D.-D."/>
            <person name="Tian Y."/>
            <person name="Jiao J.-Y."/>
            <person name="Zhang X.-T."/>
            <person name="Zhang Y.-G."/>
            <person name="Zhang Y."/>
            <person name="Xiao M."/>
            <person name="Shu W.-S."/>
            <person name="Li W.-J."/>
        </authorList>
    </citation>
    <scope>NUCLEOTIDE SEQUENCE [LARGE SCALE GENOMIC DNA]</scope>
    <source>
        <strain evidence="3 4">EGI 80759</strain>
    </source>
</reference>
<dbReference type="PROSITE" id="PS50005">
    <property type="entry name" value="TPR"/>
    <property type="match status" value="2"/>
</dbReference>
<feature type="transmembrane region" description="Helical" evidence="2">
    <location>
        <begin position="415"/>
        <end position="434"/>
    </location>
</feature>
<keyword evidence="4" id="KW-1185">Reference proteome</keyword>
<evidence type="ECO:0000256" key="2">
    <source>
        <dbReference type="SAM" id="Phobius"/>
    </source>
</evidence>
<keyword evidence="2" id="KW-0812">Transmembrane</keyword>
<sequence>MESTTESAAAPADPTRPFGAAAVERGLLALLVVSPLACSTTAVDPFRLPELTVVLLVTAGLVGTRLTLAVAERRVPLPRPTDRPARVAVVAAGVFGLFATIAGAVTADAPWRAMLGEYGHANGLLLLVAVVVVFLVALDRLDEAAGGRLVVIAVGVALVVGVHALAQLLHIDPIDWRMERTDLAGTMGTRADAGAIVGLGVPLALGLGLAAREQRRRVGAAAVAIGLLALAAVIGSPAGASAALAGAAIVAVVWFVVRGWRRAAAVLGAVTVGALALVVSGVGGVGPLQALADRAGGAARWGWETALAMVADAPLSGVGLGAFNGHAGTARGPEVAAGSQVPASGVEPASLPLHLAAEGGLPLLAAFVALQVVVGVVLVRGLRATAGRLRWRLAGVGAAWAGWLVHGLVTSPGPAVWVWGVVLAALVIVVRRGRSTLVEPAAAPKSVAGIAGVLACAIGVAALVPLVADRVAGQGQALAVDGQPADAQLELERATRVNPLEARYWLERGELARAVGEGDLALRSYQEASRREPRDSVVPERAARVATQMEDTELAGAQWSLAVALDPWHPPLLDEAAAYWSEQGEPARGEALVERALRVEDEADRWALLGQVRLAAGDVAGAETAFAEAIERDPSATERLDLDALP</sequence>
<feature type="repeat" description="TPR" evidence="1">
    <location>
        <begin position="502"/>
        <end position="535"/>
    </location>
</feature>
<dbReference type="Gene3D" id="1.25.40.10">
    <property type="entry name" value="Tetratricopeptide repeat domain"/>
    <property type="match status" value="1"/>
</dbReference>
<dbReference type="PANTHER" id="PTHR37422">
    <property type="entry name" value="TEICHURONIC ACID BIOSYNTHESIS PROTEIN TUAE"/>
    <property type="match status" value="1"/>
</dbReference>
<name>A0A411YDG9_9ACTN</name>
<dbReference type="SMART" id="SM00028">
    <property type="entry name" value="TPR"/>
    <property type="match status" value="2"/>
</dbReference>
<dbReference type="RefSeq" id="WP_131154225.1">
    <property type="nucleotide sequence ID" value="NZ_CP036402.1"/>
</dbReference>
<evidence type="ECO:0008006" key="5">
    <source>
        <dbReference type="Google" id="ProtNLM"/>
    </source>
</evidence>
<dbReference type="SUPFAM" id="SSF48452">
    <property type="entry name" value="TPR-like"/>
    <property type="match status" value="1"/>
</dbReference>
<dbReference type="EMBL" id="CP036402">
    <property type="protein sequence ID" value="QBI19228.1"/>
    <property type="molecule type" value="Genomic_DNA"/>
</dbReference>
<feature type="transmembrane region" description="Helical" evidence="2">
    <location>
        <begin position="150"/>
        <end position="171"/>
    </location>
</feature>
<protein>
    <recommendedName>
        <fullName evidence="5">Tetratricopeptide repeat protein</fullName>
    </recommendedName>
</protein>
<feature type="transmembrane region" description="Helical" evidence="2">
    <location>
        <begin position="240"/>
        <end position="257"/>
    </location>
</feature>
<organism evidence="3 4">
    <name type="scientific">Egibacter rhizosphaerae</name>
    <dbReference type="NCBI Taxonomy" id="1670831"/>
    <lineage>
        <taxon>Bacteria</taxon>
        <taxon>Bacillati</taxon>
        <taxon>Actinomycetota</taxon>
        <taxon>Nitriliruptoria</taxon>
        <taxon>Egibacterales</taxon>
        <taxon>Egibacteraceae</taxon>
        <taxon>Egibacter</taxon>
    </lineage>
</organism>
<feature type="transmembrane region" description="Helical" evidence="2">
    <location>
        <begin position="360"/>
        <end position="379"/>
    </location>
</feature>
<dbReference type="PANTHER" id="PTHR37422:SF13">
    <property type="entry name" value="LIPOPOLYSACCHARIDE BIOSYNTHESIS PROTEIN PA4999-RELATED"/>
    <property type="match status" value="1"/>
</dbReference>
<evidence type="ECO:0000313" key="4">
    <source>
        <dbReference type="Proteomes" id="UP000291469"/>
    </source>
</evidence>
<dbReference type="AlphaFoldDB" id="A0A411YDG9"/>
<keyword evidence="1" id="KW-0802">TPR repeat</keyword>
<feature type="transmembrane region" description="Helical" evidence="2">
    <location>
        <begin position="51"/>
        <end position="71"/>
    </location>
</feature>
<feature type="transmembrane region" description="Helical" evidence="2">
    <location>
        <begin position="446"/>
        <end position="468"/>
    </location>
</feature>
<keyword evidence="2" id="KW-0472">Membrane</keyword>
<evidence type="ECO:0000256" key="1">
    <source>
        <dbReference type="PROSITE-ProRule" id="PRU00339"/>
    </source>
</evidence>
<feature type="repeat" description="TPR" evidence="1">
    <location>
        <begin position="603"/>
        <end position="636"/>
    </location>
</feature>